<dbReference type="AlphaFoldDB" id="A0AAD3TL99"/>
<dbReference type="Proteomes" id="UP001279734">
    <property type="component" value="Unassembled WGS sequence"/>
</dbReference>
<gene>
    <name evidence="1" type="ORF">Nepgr_033097</name>
</gene>
<keyword evidence="2" id="KW-1185">Reference proteome</keyword>
<comment type="caution">
    <text evidence="1">The sequence shown here is derived from an EMBL/GenBank/DDBJ whole genome shotgun (WGS) entry which is preliminary data.</text>
</comment>
<evidence type="ECO:0000313" key="2">
    <source>
        <dbReference type="Proteomes" id="UP001279734"/>
    </source>
</evidence>
<dbReference type="EMBL" id="BSYO01000040">
    <property type="protein sequence ID" value="GMH31254.1"/>
    <property type="molecule type" value="Genomic_DNA"/>
</dbReference>
<organism evidence="1 2">
    <name type="scientific">Nepenthes gracilis</name>
    <name type="common">Slender pitcher plant</name>
    <dbReference type="NCBI Taxonomy" id="150966"/>
    <lineage>
        <taxon>Eukaryota</taxon>
        <taxon>Viridiplantae</taxon>
        <taxon>Streptophyta</taxon>
        <taxon>Embryophyta</taxon>
        <taxon>Tracheophyta</taxon>
        <taxon>Spermatophyta</taxon>
        <taxon>Magnoliopsida</taxon>
        <taxon>eudicotyledons</taxon>
        <taxon>Gunneridae</taxon>
        <taxon>Pentapetalae</taxon>
        <taxon>Caryophyllales</taxon>
        <taxon>Nepenthaceae</taxon>
        <taxon>Nepenthes</taxon>
    </lineage>
</organism>
<accession>A0AAD3TL99</accession>
<name>A0AAD3TL99_NEPGR</name>
<evidence type="ECO:0000313" key="1">
    <source>
        <dbReference type="EMBL" id="GMH31254.1"/>
    </source>
</evidence>
<proteinExistence type="predicted"/>
<protein>
    <submittedName>
        <fullName evidence="1">Uncharacterized protein</fullName>
    </submittedName>
</protein>
<sequence>MRRGTPLPSGESLFLVSIFPAAFTPPGGPISNFQMGALYPFVVVPCDSLPGRPRFVVVRRLKLPRAGLDFHEAFVVGGGSKHSIPQLGIPTSTGTTASASSPKAKVKGVSLIGSRTARYDHSTDGSSSPEPPRLPTRFLTRAAKNARVGDLDWSACSRVRHGRMYQLDAKVTAAYQKRLPQNWVPFSITTISGIPKRQTMP</sequence>
<reference evidence="1" key="1">
    <citation type="submission" date="2023-05" db="EMBL/GenBank/DDBJ databases">
        <title>Nepenthes gracilis genome sequencing.</title>
        <authorList>
            <person name="Fukushima K."/>
        </authorList>
    </citation>
    <scope>NUCLEOTIDE SEQUENCE</scope>
    <source>
        <strain evidence="1">SING2019-196</strain>
    </source>
</reference>